<feature type="domain" description="CRAL-TRIO" evidence="1">
    <location>
        <begin position="75"/>
        <end position="251"/>
    </location>
</feature>
<dbReference type="InterPro" id="IPR009038">
    <property type="entry name" value="GOLD_dom"/>
</dbReference>
<accession>A0A8J2LGS6</accession>
<organism evidence="3 4">
    <name type="scientific">Allacma fusca</name>
    <dbReference type="NCBI Taxonomy" id="39272"/>
    <lineage>
        <taxon>Eukaryota</taxon>
        <taxon>Metazoa</taxon>
        <taxon>Ecdysozoa</taxon>
        <taxon>Arthropoda</taxon>
        <taxon>Hexapoda</taxon>
        <taxon>Collembola</taxon>
        <taxon>Symphypleona</taxon>
        <taxon>Sminthuridae</taxon>
        <taxon>Allacma</taxon>
    </lineage>
</organism>
<protein>
    <recommendedName>
        <fullName evidence="5">SEC14-like protein 2</fullName>
    </recommendedName>
</protein>
<feature type="domain" description="GOLD" evidence="2">
    <location>
        <begin position="270"/>
        <end position="365"/>
    </location>
</feature>
<dbReference type="SMART" id="SM00516">
    <property type="entry name" value="SEC14"/>
    <property type="match status" value="1"/>
</dbReference>
<dbReference type="AlphaFoldDB" id="A0A8J2LGS6"/>
<dbReference type="EMBL" id="CAJVCH010570811">
    <property type="protein sequence ID" value="CAG7835952.1"/>
    <property type="molecule type" value="Genomic_DNA"/>
</dbReference>
<dbReference type="PROSITE" id="PS50866">
    <property type="entry name" value="GOLD"/>
    <property type="match status" value="1"/>
</dbReference>
<dbReference type="SMART" id="SM01100">
    <property type="entry name" value="CRAL_TRIO_N"/>
    <property type="match status" value="1"/>
</dbReference>
<dbReference type="Pfam" id="PF00650">
    <property type="entry name" value="CRAL_TRIO"/>
    <property type="match status" value="1"/>
</dbReference>
<dbReference type="InterPro" id="IPR051064">
    <property type="entry name" value="SEC14/CRAL-TRIO_domain"/>
</dbReference>
<evidence type="ECO:0000313" key="3">
    <source>
        <dbReference type="EMBL" id="CAG7835952.1"/>
    </source>
</evidence>
<reference evidence="3" key="1">
    <citation type="submission" date="2021-06" db="EMBL/GenBank/DDBJ databases">
        <authorList>
            <person name="Hodson N. C."/>
            <person name="Mongue J. A."/>
            <person name="Jaron S. K."/>
        </authorList>
    </citation>
    <scope>NUCLEOTIDE SEQUENCE</scope>
</reference>
<evidence type="ECO:0000259" key="1">
    <source>
        <dbReference type="PROSITE" id="PS50191"/>
    </source>
</evidence>
<gene>
    <name evidence="3" type="ORF">AFUS01_LOCUS45254</name>
</gene>
<dbReference type="OrthoDB" id="660555at2759"/>
<dbReference type="CDD" id="cd00170">
    <property type="entry name" value="SEC14"/>
    <property type="match status" value="1"/>
</dbReference>
<sequence length="374" mass="43684">MSSLISTEESDALIQFRMRIGDIIEKLDEYDSHDQNLVRWLRARDLNVKNAETLIRESMKWREENQMDELQFLPLPETFLEQFQFGACGHDKQGTVICVAPFGAWRMKKIIQAGQGHQISLYIAQIFEKYFRYAKNTNTVENMKTQIILLFDFDQFSLQEFISKQVVDTLIQIISVYEANYPERLKAAYVVNISKFFQILWSILTPFLPARTLSKFHLLGGSPETWRKSLLESMDYQELPSWFGGSNTAFPYFENRFNETWPPRAGDFPPEDFTTTVIDPRETLVRNFEISVGNRISWNFSTEAYDIGFEFHFNGERMFPYTKVDSHLHVMDGCLDVIKAGTYSLIFDNTYSKYRSKTLRYAIRVESSPSSKNC</sequence>
<evidence type="ECO:0008006" key="5">
    <source>
        <dbReference type="Google" id="ProtNLM"/>
    </source>
</evidence>
<dbReference type="PROSITE" id="PS50191">
    <property type="entry name" value="CRAL_TRIO"/>
    <property type="match status" value="1"/>
</dbReference>
<dbReference type="PANTHER" id="PTHR23324">
    <property type="entry name" value="SEC14 RELATED PROTEIN"/>
    <property type="match status" value="1"/>
</dbReference>
<evidence type="ECO:0000259" key="2">
    <source>
        <dbReference type="PROSITE" id="PS50866"/>
    </source>
</evidence>
<dbReference type="InterPro" id="IPR001251">
    <property type="entry name" value="CRAL-TRIO_dom"/>
</dbReference>
<dbReference type="Proteomes" id="UP000708208">
    <property type="component" value="Unassembled WGS sequence"/>
</dbReference>
<evidence type="ECO:0000313" key="4">
    <source>
        <dbReference type="Proteomes" id="UP000708208"/>
    </source>
</evidence>
<dbReference type="InterPro" id="IPR011074">
    <property type="entry name" value="CRAL/TRIO_N_dom"/>
</dbReference>
<dbReference type="PANTHER" id="PTHR23324:SF87">
    <property type="entry name" value="CRAL-TRIO DOMAIN-CONTAINING PROTEIN C34C12.6"/>
    <property type="match status" value="1"/>
</dbReference>
<proteinExistence type="predicted"/>
<name>A0A8J2LGS6_9HEXA</name>
<keyword evidence="4" id="KW-1185">Reference proteome</keyword>
<dbReference type="GO" id="GO:0005737">
    <property type="term" value="C:cytoplasm"/>
    <property type="evidence" value="ECO:0007669"/>
    <property type="project" value="TreeGrafter"/>
</dbReference>
<comment type="caution">
    <text evidence="3">The sequence shown here is derived from an EMBL/GenBank/DDBJ whole genome shotgun (WGS) entry which is preliminary data.</text>
</comment>